<evidence type="ECO:0000313" key="2">
    <source>
        <dbReference type="EMBL" id="VDI80105.1"/>
    </source>
</evidence>
<dbReference type="EMBL" id="UYJE01010141">
    <property type="protein sequence ID" value="VDI80105.1"/>
    <property type="molecule type" value="Genomic_DNA"/>
</dbReference>
<sequence>KSQYEKKKDGSLQDWKNISNQLYECFLSTECLNYCNCHDCEESSQLYRCIDCCPWEAVCGNCLQKRHQFPHLHIFEAWRNEAYVGAVLDTPPWTLRSHTHCSTKYLKNIVIVDEKGRQHVRSLQFCKCEGEAITLIRYRLWPSSTKFPRIAFHFDLLKWLNGLLIECHLSVKGFCEALKARSSKHHRSYFDYPIKDIYKVLISETVTEFRHFLHRIEQPSNLCENLDDGTECPACFSTSTKIYSFDADFQLVRKSSAGKQWEQPKHHDCFFLDQAKVDKFMEDYCADKKKPDVDCSDFQAGNNVRSKNKTTKLSETAVFGSTCRHEYPKYFFSLKHGERLGYSVYLLNKLLEEKPVDDSNPIYVMYDIACNLHSHLKKHAASSVLDKVKFSIPIFHSYGHKMSCQVLYGPRRTSGIGLTDGESLERLWSYLGKFSRITKEMTPENRIDLLTDALLHYGSRIRNKLSQSLPGRMKKAIFLENTSSTTLQELLKQLPGVSDEMVNKWIEDEKLMFSSTTNNQKLELTPKEDYCLKLEELYKMRETLPPGQLKEDITYKRLNKTIQKIESGLKVSYAKSDILFKRHLSSAKEKNRLYILKKLQRLTSERHFLLDLIKKYARGQAIAIRLSKQVQKVVAKIKQSLAEYNLVGEPSMSFPLKLDFEDIKNQENEIWRKVEVTDRADNLSAVKRQAIQLKSMIDRAKEEQCLVKAEMVSTIKWYRHQHSLLIASMNNSTEGRKACLVKEGLFIEAKLLEFIKSFDEYIIVEESVQTIFFSIVGLDKDVVEIHVNDFDLPDFDENVLINVDFVDDDDDDDEDDINVLDFNEENLNFEDFEDDSDLHDI</sequence>
<gene>
    <name evidence="2" type="ORF">MGAL_10B066893</name>
</gene>
<dbReference type="InterPro" id="IPR040521">
    <property type="entry name" value="KDZ"/>
</dbReference>
<evidence type="ECO:0000259" key="1">
    <source>
        <dbReference type="Pfam" id="PF18802"/>
    </source>
</evidence>
<dbReference type="AlphaFoldDB" id="A0A8B6HKP6"/>
<feature type="domain" description="CxC1-like cysteine cluster associated with KDZ transposases" evidence="1">
    <location>
        <begin position="99"/>
        <end position="180"/>
    </location>
</feature>
<dbReference type="PANTHER" id="PTHR33096">
    <property type="entry name" value="CXC2 DOMAIN-CONTAINING PROTEIN"/>
    <property type="match status" value="1"/>
</dbReference>
<dbReference type="Pfam" id="PF18758">
    <property type="entry name" value="KDZ"/>
    <property type="match status" value="1"/>
</dbReference>
<reference evidence="2" key="1">
    <citation type="submission" date="2018-11" db="EMBL/GenBank/DDBJ databases">
        <authorList>
            <person name="Alioto T."/>
            <person name="Alioto T."/>
        </authorList>
    </citation>
    <scope>NUCLEOTIDE SEQUENCE</scope>
</reference>
<dbReference type="InterPro" id="IPR041320">
    <property type="entry name" value="CxC1"/>
</dbReference>
<name>A0A8B6HKP6_MYTGA</name>
<comment type="caution">
    <text evidence="2">The sequence shown here is derived from an EMBL/GenBank/DDBJ whole genome shotgun (WGS) entry which is preliminary data.</text>
</comment>
<dbReference type="OrthoDB" id="10063408at2759"/>
<organism evidence="2 3">
    <name type="scientific">Mytilus galloprovincialis</name>
    <name type="common">Mediterranean mussel</name>
    <dbReference type="NCBI Taxonomy" id="29158"/>
    <lineage>
        <taxon>Eukaryota</taxon>
        <taxon>Metazoa</taxon>
        <taxon>Spiralia</taxon>
        <taxon>Lophotrochozoa</taxon>
        <taxon>Mollusca</taxon>
        <taxon>Bivalvia</taxon>
        <taxon>Autobranchia</taxon>
        <taxon>Pteriomorphia</taxon>
        <taxon>Mytilida</taxon>
        <taxon>Mytiloidea</taxon>
        <taxon>Mytilidae</taxon>
        <taxon>Mytilinae</taxon>
        <taxon>Mytilus</taxon>
    </lineage>
</organism>
<protein>
    <recommendedName>
        <fullName evidence="1">CxC1-like cysteine cluster associated with KDZ transposases domain-containing protein</fullName>
    </recommendedName>
</protein>
<dbReference type="Proteomes" id="UP000596742">
    <property type="component" value="Unassembled WGS sequence"/>
</dbReference>
<evidence type="ECO:0000313" key="3">
    <source>
        <dbReference type="Proteomes" id="UP000596742"/>
    </source>
</evidence>
<feature type="non-terminal residue" evidence="2">
    <location>
        <position position="841"/>
    </location>
</feature>
<keyword evidence="3" id="KW-1185">Reference proteome</keyword>
<dbReference type="PANTHER" id="PTHR33096:SF1">
    <property type="entry name" value="CXC1-LIKE CYSTEINE CLUSTER ASSOCIATED WITH KDZ TRANSPOSASES DOMAIN-CONTAINING PROTEIN"/>
    <property type="match status" value="1"/>
</dbReference>
<dbReference type="Pfam" id="PF18802">
    <property type="entry name" value="CxC1"/>
    <property type="match status" value="1"/>
</dbReference>
<proteinExistence type="predicted"/>
<accession>A0A8B6HKP6</accession>